<keyword evidence="2" id="KW-0238">DNA-binding</keyword>
<organism evidence="2 3">
    <name type="scientific">Labrys neptuniae</name>
    <dbReference type="NCBI Taxonomy" id="376174"/>
    <lineage>
        <taxon>Bacteria</taxon>
        <taxon>Pseudomonadati</taxon>
        <taxon>Pseudomonadota</taxon>
        <taxon>Alphaproteobacteria</taxon>
        <taxon>Hyphomicrobiales</taxon>
        <taxon>Xanthobacteraceae</taxon>
        <taxon>Labrys</taxon>
    </lineage>
</organism>
<dbReference type="RefSeq" id="WP_394313117.1">
    <property type="nucleotide sequence ID" value="NZ_JBHGPK010000011.1"/>
</dbReference>
<accession>A0ABV6ZJZ3</accession>
<gene>
    <name evidence="2" type="ORF">ACETRX_22905</name>
</gene>
<dbReference type="InterPro" id="IPR010985">
    <property type="entry name" value="Ribbon_hlx_hlx"/>
</dbReference>
<sequence>MSEDGTGRGSDKFMLRLPDGMRDRIGDAAKLNKRSMNAEIVDRLENSFAQKKSSEARHWQHPVPPNQRNIHRPQVYAPELRYLRETRFIDLLQLTRTYAGALHLAETAIAELIRSLAEVDLLIEHRETNGRTFKAFLRFALGLVSKKAAKDNGIAVTADENSALDKIGGDFSKVDAAILAYLHQQYLVLPAGLEIPRHPKVDSASDTLMPQAQALDLGD</sequence>
<evidence type="ECO:0000259" key="1">
    <source>
        <dbReference type="Pfam" id="PF03869"/>
    </source>
</evidence>
<evidence type="ECO:0000313" key="2">
    <source>
        <dbReference type="EMBL" id="MFC2252504.1"/>
    </source>
</evidence>
<name>A0ABV6ZJZ3_9HYPH</name>
<dbReference type="Gene3D" id="1.10.1220.10">
    <property type="entry name" value="Met repressor-like"/>
    <property type="match status" value="1"/>
</dbReference>
<dbReference type="EMBL" id="JBHGPK010000011">
    <property type="protein sequence ID" value="MFC2252504.1"/>
    <property type="molecule type" value="Genomic_DNA"/>
</dbReference>
<dbReference type="InterPro" id="IPR005569">
    <property type="entry name" value="Arc_DNA-bd_dom"/>
</dbReference>
<dbReference type="SUPFAM" id="SSF47598">
    <property type="entry name" value="Ribbon-helix-helix"/>
    <property type="match status" value="1"/>
</dbReference>
<proteinExistence type="predicted"/>
<dbReference type="Pfam" id="PF03869">
    <property type="entry name" value="Arc"/>
    <property type="match status" value="1"/>
</dbReference>
<dbReference type="Proteomes" id="UP001595190">
    <property type="component" value="Unassembled WGS sequence"/>
</dbReference>
<reference evidence="2 3" key="1">
    <citation type="submission" date="2024-09" db="EMBL/GenBank/DDBJ databases">
        <title>Description of Labrys sedimenti sp. nov., isolated from a diclofenac-degrading enrichment culture, and genome-based reclassification of Labrys portucalensis as a later heterotypic synonym of Labrys neptuniae.</title>
        <authorList>
            <person name="Tancsics A."/>
            <person name="Csepanyi A."/>
        </authorList>
    </citation>
    <scope>NUCLEOTIDE SEQUENCE [LARGE SCALE GENOMIC DNA]</scope>
    <source>
        <strain evidence="2 3">LMG 23412</strain>
    </source>
</reference>
<evidence type="ECO:0000313" key="3">
    <source>
        <dbReference type="Proteomes" id="UP001595190"/>
    </source>
</evidence>
<comment type="caution">
    <text evidence="2">The sequence shown here is derived from an EMBL/GenBank/DDBJ whole genome shotgun (WGS) entry which is preliminary data.</text>
</comment>
<protein>
    <submittedName>
        <fullName evidence="2">Arc family DNA-binding protein</fullName>
    </submittedName>
</protein>
<feature type="domain" description="Arc-like DNA binding" evidence="1">
    <location>
        <begin position="8"/>
        <end position="50"/>
    </location>
</feature>
<dbReference type="GO" id="GO:0003677">
    <property type="term" value="F:DNA binding"/>
    <property type="evidence" value="ECO:0007669"/>
    <property type="project" value="UniProtKB-KW"/>
</dbReference>
<dbReference type="InterPro" id="IPR013321">
    <property type="entry name" value="Arc_rbn_hlx_hlx"/>
</dbReference>